<name>A0A2W5GR73_9SPHI</name>
<protein>
    <submittedName>
        <fullName evidence="1">Uncharacterized protein</fullName>
    </submittedName>
</protein>
<gene>
    <name evidence="1" type="ORF">DI598_14365</name>
</gene>
<evidence type="ECO:0000313" key="2">
    <source>
        <dbReference type="Proteomes" id="UP000249645"/>
    </source>
</evidence>
<dbReference type="Proteomes" id="UP000249645">
    <property type="component" value="Unassembled WGS sequence"/>
</dbReference>
<comment type="caution">
    <text evidence="1">The sequence shown here is derived from an EMBL/GenBank/DDBJ whole genome shotgun (WGS) entry which is preliminary data.</text>
</comment>
<organism evidence="1 2">
    <name type="scientific">Pseudopedobacter saltans</name>
    <dbReference type="NCBI Taxonomy" id="151895"/>
    <lineage>
        <taxon>Bacteria</taxon>
        <taxon>Pseudomonadati</taxon>
        <taxon>Bacteroidota</taxon>
        <taxon>Sphingobacteriia</taxon>
        <taxon>Sphingobacteriales</taxon>
        <taxon>Sphingobacteriaceae</taxon>
        <taxon>Pseudopedobacter</taxon>
    </lineage>
</organism>
<reference evidence="1 2" key="1">
    <citation type="submission" date="2017-11" db="EMBL/GenBank/DDBJ databases">
        <title>Infants hospitalized years apart are colonized by the same room-sourced microbial strains.</title>
        <authorList>
            <person name="Brooks B."/>
            <person name="Olm M.R."/>
            <person name="Firek B.A."/>
            <person name="Baker R."/>
            <person name="Thomas B.C."/>
            <person name="Morowitz M.J."/>
            <person name="Banfield J.F."/>
        </authorList>
    </citation>
    <scope>NUCLEOTIDE SEQUENCE [LARGE SCALE GENOMIC DNA]</scope>
    <source>
        <strain evidence="1">S2_009_000_R2_76</strain>
    </source>
</reference>
<proteinExistence type="predicted"/>
<sequence length="69" mass="8138">MILKAYVRSIVASIQLQSSLLQTKKNVVFCKICVPKNVFVLENTDLFNIKKNYNYVFFVKLEYFSGFKY</sequence>
<dbReference type="AlphaFoldDB" id="A0A2W5GR73"/>
<evidence type="ECO:0000313" key="1">
    <source>
        <dbReference type="EMBL" id="PZP44509.1"/>
    </source>
</evidence>
<dbReference type="EMBL" id="QFOI01000310">
    <property type="protein sequence ID" value="PZP44509.1"/>
    <property type="molecule type" value="Genomic_DNA"/>
</dbReference>
<accession>A0A2W5GR73</accession>